<dbReference type="OrthoDB" id="3176171at2759"/>
<dbReference type="GO" id="GO:0005874">
    <property type="term" value="C:microtubule"/>
    <property type="evidence" value="ECO:0007669"/>
    <property type="project" value="UniProtKB-KW"/>
</dbReference>
<dbReference type="GO" id="GO:0008017">
    <property type="term" value="F:microtubule binding"/>
    <property type="evidence" value="ECO:0007669"/>
    <property type="project" value="InterPro"/>
</dbReference>
<dbReference type="Pfam" id="PF23735">
    <property type="entry name" value="KIF9"/>
    <property type="match status" value="1"/>
</dbReference>
<evidence type="ECO:0000259" key="8">
    <source>
        <dbReference type="PROSITE" id="PS50067"/>
    </source>
</evidence>
<keyword evidence="6" id="KW-0493">Microtubule</keyword>
<comment type="caution">
    <text evidence="9">The sequence shown here is derived from an EMBL/GenBank/DDBJ whole genome shotgun (WGS) entry which is preliminary data.</text>
</comment>
<comment type="similarity">
    <text evidence="5 6">Belongs to the TRAFAC class myosin-kinesin ATPase superfamily. Kinesin family.</text>
</comment>
<feature type="domain" description="Kinesin motor" evidence="8">
    <location>
        <begin position="5"/>
        <end position="347"/>
    </location>
</feature>
<keyword evidence="10" id="KW-1185">Reference proteome</keyword>
<dbReference type="InterPro" id="IPR019821">
    <property type="entry name" value="Kinesin_motor_CS"/>
</dbReference>
<evidence type="ECO:0000256" key="5">
    <source>
        <dbReference type="PROSITE-ProRule" id="PRU00283"/>
    </source>
</evidence>
<gene>
    <name evidence="9" type="ORF">EG68_01181</name>
</gene>
<keyword evidence="3 5" id="KW-0067">ATP-binding</keyword>
<evidence type="ECO:0000256" key="6">
    <source>
        <dbReference type="RuleBase" id="RU000394"/>
    </source>
</evidence>
<proteinExistence type="inferred from homology"/>
<evidence type="ECO:0000313" key="9">
    <source>
        <dbReference type="EMBL" id="KAF7261631.1"/>
    </source>
</evidence>
<feature type="region of interest" description="Disordered" evidence="7">
    <location>
        <begin position="714"/>
        <end position="762"/>
    </location>
</feature>
<evidence type="ECO:0000256" key="1">
    <source>
        <dbReference type="ARBA" id="ARBA00004245"/>
    </source>
</evidence>
<organism evidence="9 10">
    <name type="scientific">Paragonimus skrjabini miyazakii</name>
    <dbReference type="NCBI Taxonomy" id="59628"/>
    <lineage>
        <taxon>Eukaryota</taxon>
        <taxon>Metazoa</taxon>
        <taxon>Spiralia</taxon>
        <taxon>Lophotrochozoa</taxon>
        <taxon>Platyhelminthes</taxon>
        <taxon>Trematoda</taxon>
        <taxon>Digenea</taxon>
        <taxon>Plagiorchiida</taxon>
        <taxon>Troglotremata</taxon>
        <taxon>Troglotrematidae</taxon>
        <taxon>Paragonimus</taxon>
    </lineage>
</organism>
<sequence length="809" mass="91914">MVKQTIQIVLRLRPPRRKHVVAKYNVDESSGDKPKINIDVGKESRDNVVCNRRETYRFQFDGIFDTISGQDQIFDTVSKPVVDKVLEGYNGTVFSYGQTGSGKTFTITGGAEKYSDRGIIPRAIAYIFKHFETHLETEFTLKISYLEIYNENGYDLLDARHDSATKLDDLPRVTLFEDTEAGTVFLKNLSMHTAVNVDEALNLLFMGDTNRMIAETPMNEASTRSHCIFTMHILARPQGATKLRRSKLHLVDLAGSERVYKSGIDGTILTEAKYINLSLHYLEQVIIALSEKQRTHVPYRNSMMTMVLRDSLGGNCMTSMIANCSIEQDNLLETISTCRFAQRVALIKNDVILNEEQDPRLVISRLKQEVDRLKAELALATGRDCDEELSEEEKERCELFMTRFLAADPAAGDCSLPAQVLSDSRKIYFCFSIIQKLHKAALAKSQETVIREIPQPVLPPLPVSTKEASELRDIVTQRDHEIRILVDLLKREKKRQSSNDVGTNGHMQLHNDTQRMPDRVVNSPNLFVNGPQQSIDEPRQAVEQVTAWMEQNAMGRLMGSASIGRSEAFDLFKRDYHLREKIDEQKDELRILYSEAKQLGQHMCGARNEAGHLQTQLSTMMHMEQEADGEITEQIQQIRKSLEIKREAYRSAYTALTELRPRIEHLQHTLETAKLRLVQEFEKWWMNQCNGGELSPQNHISLQETTANRDFQVSETTKQLSMNGSSKHNGTFPSSRSPMTLSPSQSTGQATESSTPVRELEHHSKVVSAQFGEIPLTGDPVVDADILMFVRAREKIRRRQMANAEYNKS</sequence>
<dbReference type="SMART" id="SM00129">
    <property type="entry name" value="KISc"/>
    <property type="match status" value="1"/>
</dbReference>
<dbReference type="Proteomes" id="UP000822476">
    <property type="component" value="Unassembled WGS sequence"/>
</dbReference>
<evidence type="ECO:0000313" key="10">
    <source>
        <dbReference type="Proteomes" id="UP000822476"/>
    </source>
</evidence>
<dbReference type="PROSITE" id="PS00411">
    <property type="entry name" value="KINESIN_MOTOR_1"/>
    <property type="match status" value="1"/>
</dbReference>
<dbReference type="AlphaFoldDB" id="A0A8S9Z900"/>
<dbReference type="Pfam" id="PF00225">
    <property type="entry name" value="Kinesin"/>
    <property type="match status" value="1"/>
</dbReference>
<dbReference type="SUPFAM" id="SSF52540">
    <property type="entry name" value="P-loop containing nucleoside triphosphate hydrolases"/>
    <property type="match status" value="1"/>
</dbReference>
<dbReference type="InterPro" id="IPR027640">
    <property type="entry name" value="Kinesin-like_fam"/>
</dbReference>
<protein>
    <recommendedName>
        <fullName evidence="6">Kinesin-like protein</fullName>
    </recommendedName>
</protein>
<dbReference type="PRINTS" id="PR00380">
    <property type="entry name" value="KINESINHEAVY"/>
</dbReference>
<dbReference type="GO" id="GO:0003777">
    <property type="term" value="F:microtubule motor activity"/>
    <property type="evidence" value="ECO:0007669"/>
    <property type="project" value="InterPro"/>
</dbReference>
<keyword evidence="4" id="KW-0206">Cytoskeleton</keyword>
<feature type="compositionally biased region" description="Polar residues" evidence="7">
    <location>
        <begin position="714"/>
        <end position="756"/>
    </location>
</feature>
<evidence type="ECO:0000256" key="4">
    <source>
        <dbReference type="ARBA" id="ARBA00023212"/>
    </source>
</evidence>
<reference evidence="9" key="1">
    <citation type="submission" date="2019-07" db="EMBL/GenBank/DDBJ databases">
        <title>Annotation for the trematode Paragonimus miyazaki's.</title>
        <authorList>
            <person name="Choi Y.-J."/>
        </authorList>
    </citation>
    <scope>NUCLEOTIDE SEQUENCE</scope>
    <source>
        <strain evidence="9">Japan</strain>
    </source>
</reference>
<dbReference type="PANTHER" id="PTHR47968:SF67">
    <property type="entry name" value="KINESIN MOTOR DOMAIN-CONTAINING PROTEIN"/>
    <property type="match status" value="1"/>
</dbReference>
<evidence type="ECO:0000256" key="7">
    <source>
        <dbReference type="SAM" id="MobiDB-lite"/>
    </source>
</evidence>
<feature type="binding site" evidence="5">
    <location>
        <begin position="97"/>
        <end position="104"/>
    </location>
    <ligand>
        <name>ATP</name>
        <dbReference type="ChEBI" id="CHEBI:30616"/>
    </ligand>
</feature>
<keyword evidence="5 6" id="KW-0505">Motor protein</keyword>
<dbReference type="EMBL" id="JTDE01000311">
    <property type="protein sequence ID" value="KAF7261631.1"/>
    <property type="molecule type" value="Genomic_DNA"/>
</dbReference>
<evidence type="ECO:0000256" key="3">
    <source>
        <dbReference type="ARBA" id="ARBA00022840"/>
    </source>
</evidence>
<name>A0A8S9Z900_9TREM</name>
<dbReference type="PROSITE" id="PS50067">
    <property type="entry name" value="KINESIN_MOTOR_2"/>
    <property type="match status" value="1"/>
</dbReference>
<dbReference type="GO" id="GO:0005524">
    <property type="term" value="F:ATP binding"/>
    <property type="evidence" value="ECO:0007669"/>
    <property type="project" value="UniProtKB-UniRule"/>
</dbReference>
<dbReference type="InterPro" id="IPR027417">
    <property type="entry name" value="P-loop_NTPase"/>
</dbReference>
<keyword evidence="4" id="KW-0963">Cytoplasm</keyword>
<accession>A0A8S9Z900</accession>
<dbReference type="InterPro" id="IPR036961">
    <property type="entry name" value="Kinesin_motor_dom_sf"/>
</dbReference>
<dbReference type="Gene3D" id="3.40.850.10">
    <property type="entry name" value="Kinesin motor domain"/>
    <property type="match status" value="1"/>
</dbReference>
<evidence type="ECO:0000256" key="2">
    <source>
        <dbReference type="ARBA" id="ARBA00022741"/>
    </source>
</evidence>
<dbReference type="InterPro" id="IPR001752">
    <property type="entry name" value="Kinesin_motor_dom"/>
</dbReference>
<comment type="subcellular location">
    <subcellularLocation>
        <location evidence="1">Cytoplasm</location>
        <location evidence="1">Cytoskeleton</location>
    </subcellularLocation>
</comment>
<dbReference type="PANTHER" id="PTHR47968">
    <property type="entry name" value="CENTROMERE PROTEIN E"/>
    <property type="match status" value="1"/>
</dbReference>
<dbReference type="InterPro" id="IPR056524">
    <property type="entry name" value="KIF6/9_C"/>
</dbReference>
<keyword evidence="2 5" id="KW-0547">Nucleotide-binding</keyword>
<dbReference type="GO" id="GO:0007018">
    <property type="term" value="P:microtubule-based movement"/>
    <property type="evidence" value="ECO:0007669"/>
    <property type="project" value="InterPro"/>
</dbReference>